<keyword evidence="1" id="KW-0812">Transmembrane</keyword>
<evidence type="ECO:0000313" key="3">
    <source>
        <dbReference type="EMBL" id="SFZ91581.1"/>
    </source>
</evidence>
<dbReference type="RefSeq" id="WP_072401146.1">
    <property type="nucleotide sequence ID" value="NZ_FPKV01000002.1"/>
</dbReference>
<dbReference type="Proteomes" id="UP000182544">
    <property type="component" value="Unassembled WGS sequence"/>
</dbReference>
<dbReference type="GO" id="GO:0003677">
    <property type="term" value="F:DNA binding"/>
    <property type="evidence" value="ECO:0007669"/>
    <property type="project" value="InterPro"/>
</dbReference>
<organism evidence="3 4">
    <name type="scientific">Flaviramulus basaltis</name>
    <dbReference type="NCBI Taxonomy" id="369401"/>
    <lineage>
        <taxon>Bacteria</taxon>
        <taxon>Pseudomonadati</taxon>
        <taxon>Bacteroidota</taxon>
        <taxon>Flavobacteriia</taxon>
        <taxon>Flavobacteriales</taxon>
        <taxon>Flavobacteriaceae</taxon>
        <taxon>Flaviramulus</taxon>
    </lineage>
</organism>
<dbReference type="InterPro" id="IPR016032">
    <property type="entry name" value="Sig_transdc_resp-reg_C-effctor"/>
</dbReference>
<accession>A0A1K2IGL7</accession>
<dbReference type="SUPFAM" id="SSF46894">
    <property type="entry name" value="C-terminal effector domain of the bipartite response regulators"/>
    <property type="match status" value="1"/>
</dbReference>
<evidence type="ECO:0000256" key="1">
    <source>
        <dbReference type="SAM" id="Phobius"/>
    </source>
</evidence>
<dbReference type="AlphaFoldDB" id="A0A1K2IGL7"/>
<sequence>MRFLKLLRSLLFVIVLISSNFNYAQTQISSEAALKKFNELHIAIEASFPQSEIRTFRRESFSEEQLKTYLSQHFQQLDLIPYIKGHDTLKLNAYLHSANWFRLIGLPKESINSYKAFFNYYGDNEQNLTEAEKIEYLKMRTFGYDMLADNYAKVSYTDSAAIQHKFNIKFAKQFDKISYPSSINNYGLFFYLTKNDLETALIQFKKAYEITQRKFPKHYLLGSIRDNIADIYVEQNKIKEANKLYYDNFEFYKYTIIDDFKSLDITRLISAGSQYVSTSLTLNNIDEANKSFNELEYILNHPNYSSEVQSTSRLEVLKVKELLYFKQNKLEETYKISKEVKNLADSLNELSAATDQKWLSVVNSIVLDQVKLNFTMDRVQKESKIKSQRLKLWIITLSAILVLLVLLSLFVRRYQNLIIAKNKQQLAEQSKALISINNQQLQAEIKSKKRDLSDFAINLSQNQEWAKALANKLDYLKTTNGRERKMLLDDFEQDVLNKIKFDHDTKDFYERLDKLSDSFYSVLHNKYPNLTKTEIRLCSLIRLKIDSHAIANLQNITLSSLNTSRYRLRKKLNLSEDDNLDEFIQFL</sequence>
<keyword evidence="1" id="KW-0472">Membrane</keyword>
<protein>
    <recommendedName>
        <fullName evidence="5">Tetratricopeptide repeat-containing protein</fullName>
    </recommendedName>
</protein>
<evidence type="ECO:0000313" key="4">
    <source>
        <dbReference type="Proteomes" id="UP000182544"/>
    </source>
</evidence>
<dbReference type="STRING" id="369401.SAMN05428642_102148"/>
<dbReference type="InterPro" id="IPR011990">
    <property type="entry name" value="TPR-like_helical_dom_sf"/>
</dbReference>
<dbReference type="Gene3D" id="1.25.40.10">
    <property type="entry name" value="Tetratricopeptide repeat domain"/>
    <property type="match status" value="1"/>
</dbReference>
<feature type="signal peptide" evidence="2">
    <location>
        <begin position="1"/>
        <end position="24"/>
    </location>
</feature>
<dbReference type="GO" id="GO:0006355">
    <property type="term" value="P:regulation of DNA-templated transcription"/>
    <property type="evidence" value="ECO:0007669"/>
    <property type="project" value="InterPro"/>
</dbReference>
<feature type="chain" id="PRO_5012679121" description="Tetratricopeptide repeat-containing protein" evidence="2">
    <location>
        <begin position="25"/>
        <end position="587"/>
    </location>
</feature>
<reference evidence="3 4" key="1">
    <citation type="submission" date="2016-10" db="EMBL/GenBank/DDBJ databases">
        <authorList>
            <person name="de Groot N.N."/>
        </authorList>
    </citation>
    <scope>NUCLEOTIDE SEQUENCE [LARGE SCALE GENOMIC DNA]</scope>
    <source>
        <strain evidence="3 4">DSM 18180</strain>
    </source>
</reference>
<keyword evidence="2" id="KW-0732">Signal</keyword>
<evidence type="ECO:0000256" key="2">
    <source>
        <dbReference type="SAM" id="SignalP"/>
    </source>
</evidence>
<gene>
    <name evidence="3" type="ORF">SAMN05428642_102148</name>
</gene>
<evidence type="ECO:0008006" key="5">
    <source>
        <dbReference type="Google" id="ProtNLM"/>
    </source>
</evidence>
<keyword evidence="4" id="KW-1185">Reference proteome</keyword>
<dbReference type="EMBL" id="FPKV01000002">
    <property type="protein sequence ID" value="SFZ91581.1"/>
    <property type="molecule type" value="Genomic_DNA"/>
</dbReference>
<dbReference type="OrthoDB" id="1090267at2"/>
<name>A0A1K2IGL7_9FLAO</name>
<keyword evidence="1" id="KW-1133">Transmembrane helix</keyword>
<proteinExistence type="predicted"/>
<feature type="transmembrane region" description="Helical" evidence="1">
    <location>
        <begin position="392"/>
        <end position="411"/>
    </location>
</feature>